<feature type="compositionally biased region" description="Basic and acidic residues" evidence="1">
    <location>
        <begin position="155"/>
        <end position="179"/>
    </location>
</feature>
<evidence type="ECO:0000313" key="3">
    <source>
        <dbReference type="Proteomes" id="UP000064189"/>
    </source>
</evidence>
<comment type="caution">
    <text evidence="2">The sequence shown here is derived from an EMBL/GenBank/DDBJ whole genome shotgun (WGS) entry which is preliminary data.</text>
</comment>
<dbReference type="AlphaFoldDB" id="A0A120GNK3"/>
<feature type="region of interest" description="Disordered" evidence="1">
    <location>
        <begin position="155"/>
        <end position="192"/>
    </location>
</feature>
<dbReference type="EMBL" id="LNNH01000038">
    <property type="protein sequence ID" value="KWW15891.1"/>
    <property type="molecule type" value="Genomic_DNA"/>
</dbReference>
<dbReference type="Proteomes" id="UP000064189">
    <property type="component" value="Unassembled WGS sequence"/>
</dbReference>
<accession>A0A120GNK3</accession>
<gene>
    <name evidence="2" type="ORF">AS888_07545</name>
</gene>
<dbReference type="InterPro" id="IPR054224">
    <property type="entry name" value="DUF6944"/>
</dbReference>
<dbReference type="Pfam" id="PF22116">
    <property type="entry name" value="DUF6944"/>
    <property type="match status" value="1"/>
</dbReference>
<evidence type="ECO:0000313" key="2">
    <source>
        <dbReference type="EMBL" id="KWW15891.1"/>
    </source>
</evidence>
<sequence>MDSQFKETFGSWTQAIGTVISAVGGTPSKVFDEDFRKNLDLIGNELQATGNAILADAEETWSLDKFGNQIQAIGNSTVILGLVIDFDEVTKQELIIKGNLIQALGGGTAVAGAYENPDEPEQALNVTGNILQAIGNSMQAIGGISELRNSILEKDQENDEGEKQENDEGKQEENEEGKQKYQYPDLDEKQTDAELIQTMGGWIQAVGSVLNLIGQLRSNESQSGQDSSHESHSDQQQV</sequence>
<feature type="region of interest" description="Disordered" evidence="1">
    <location>
        <begin position="217"/>
        <end position="238"/>
    </location>
</feature>
<name>A0A120GNK3_9BACI</name>
<keyword evidence="3" id="KW-1185">Reference proteome</keyword>
<evidence type="ECO:0000256" key="1">
    <source>
        <dbReference type="SAM" id="MobiDB-lite"/>
    </source>
</evidence>
<protein>
    <submittedName>
        <fullName evidence="2">Uncharacterized protein</fullName>
    </submittedName>
</protein>
<feature type="compositionally biased region" description="Basic and acidic residues" evidence="1">
    <location>
        <begin position="227"/>
        <end position="238"/>
    </location>
</feature>
<proteinExistence type="predicted"/>
<organism evidence="2 3">
    <name type="scientific">Peribacillus simplex</name>
    <dbReference type="NCBI Taxonomy" id="1478"/>
    <lineage>
        <taxon>Bacteria</taxon>
        <taxon>Bacillati</taxon>
        <taxon>Bacillota</taxon>
        <taxon>Bacilli</taxon>
        <taxon>Bacillales</taxon>
        <taxon>Bacillaceae</taxon>
        <taxon>Peribacillus</taxon>
    </lineage>
</organism>
<reference evidence="2 3" key="1">
    <citation type="submission" date="2015-11" db="EMBL/GenBank/DDBJ databases">
        <title>Genome Sequence of Bacillus simplex strain VanAntwerpen2.</title>
        <authorList>
            <person name="Couger M.B."/>
        </authorList>
    </citation>
    <scope>NUCLEOTIDE SEQUENCE [LARGE SCALE GENOMIC DNA]</scope>
    <source>
        <strain evidence="2 3">VanAntwerpen02</strain>
    </source>
</reference>